<dbReference type="InterPro" id="IPR012337">
    <property type="entry name" value="RNaseH-like_sf"/>
</dbReference>
<dbReference type="GO" id="GO:0004519">
    <property type="term" value="F:endonuclease activity"/>
    <property type="evidence" value="ECO:0007669"/>
    <property type="project" value="UniProtKB-KW"/>
</dbReference>
<dbReference type="AlphaFoldDB" id="A0AAD5KU04"/>
<dbReference type="InterPro" id="IPR001584">
    <property type="entry name" value="Integrase_cat-core"/>
</dbReference>
<dbReference type="Pfam" id="PF00665">
    <property type="entry name" value="rve"/>
    <property type="match status" value="1"/>
</dbReference>
<dbReference type="Pfam" id="PF17921">
    <property type="entry name" value="Integrase_H2C2"/>
    <property type="match status" value="1"/>
</dbReference>
<dbReference type="GO" id="GO:0015074">
    <property type="term" value="P:DNA integration"/>
    <property type="evidence" value="ECO:0007669"/>
    <property type="project" value="InterPro"/>
</dbReference>
<keyword evidence="2" id="KW-0808">Transferase</keyword>
<evidence type="ECO:0000313" key="10">
    <source>
        <dbReference type="EMBL" id="KAI9560556.1"/>
    </source>
</evidence>
<evidence type="ECO:0000313" key="11">
    <source>
        <dbReference type="Proteomes" id="UP000820818"/>
    </source>
</evidence>
<dbReference type="Pfam" id="PF17917">
    <property type="entry name" value="RT_RNaseH"/>
    <property type="match status" value="1"/>
</dbReference>
<protein>
    <recommendedName>
        <fullName evidence="1">RNA-directed DNA polymerase</fullName>
        <ecNumber evidence="1">2.7.7.49</ecNumber>
    </recommendedName>
</protein>
<dbReference type="InterPro" id="IPR050951">
    <property type="entry name" value="Retrovirus_Pol_polyprotein"/>
</dbReference>
<dbReference type="PROSITE" id="PS50994">
    <property type="entry name" value="INTEGRASE"/>
    <property type="match status" value="1"/>
</dbReference>
<evidence type="ECO:0000256" key="8">
    <source>
        <dbReference type="SAM" id="MobiDB-lite"/>
    </source>
</evidence>
<feature type="domain" description="Integrase catalytic" evidence="9">
    <location>
        <begin position="235"/>
        <end position="328"/>
    </location>
</feature>
<dbReference type="FunFam" id="1.10.340.70:FF:000001">
    <property type="entry name" value="Retrovirus-related Pol polyprotein from transposon gypsy-like Protein"/>
    <property type="match status" value="1"/>
</dbReference>
<dbReference type="SUPFAM" id="SSF53098">
    <property type="entry name" value="Ribonuclease H-like"/>
    <property type="match status" value="1"/>
</dbReference>
<dbReference type="PANTHER" id="PTHR37984:SF15">
    <property type="entry name" value="INTEGRASE CATALYTIC DOMAIN-CONTAINING PROTEIN"/>
    <property type="match status" value="1"/>
</dbReference>
<dbReference type="GO" id="GO:0003676">
    <property type="term" value="F:nucleic acid binding"/>
    <property type="evidence" value="ECO:0007669"/>
    <property type="project" value="InterPro"/>
</dbReference>
<evidence type="ECO:0000256" key="6">
    <source>
        <dbReference type="ARBA" id="ARBA00022801"/>
    </source>
</evidence>
<dbReference type="InterPro" id="IPR043502">
    <property type="entry name" value="DNA/RNA_pol_sf"/>
</dbReference>
<keyword evidence="6" id="KW-0378">Hydrolase</keyword>
<evidence type="ECO:0000256" key="7">
    <source>
        <dbReference type="ARBA" id="ARBA00022918"/>
    </source>
</evidence>
<evidence type="ECO:0000256" key="3">
    <source>
        <dbReference type="ARBA" id="ARBA00022695"/>
    </source>
</evidence>
<evidence type="ECO:0000256" key="2">
    <source>
        <dbReference type="ARBA" id="ARBA00022679"/>
    </source>
</evidence>
<dbReference type="GO" id="GO:0016787">
    <property type="term" value="F:hydrolase activity"/>
    <property type="evidence" value="ECO:0007669"/>
    <property type="project" value="UniProtKB-KW"/>
</dbReference>
<dbReference type="EMBL" id="WJBH02000003">
    <property type="protein sequence ID" value="KAI9560556.1"/>
    <property type="molecule type" value="Genomic_DNA"/>
</dbReference>
<dbReference type="Gene3D" id="1.10.340.70">
    <property type="match status" value="1"/>
</dbReference>
<proteinExistence type="predicted"/>
<gene>
    <name evidence="10" type="ORF">GHT06_011499</name>
</gene>
<organism evidence="10 11">
    <name type="scientific">Daphnia sinensis</name>
    <dbReference type="NCBI Taxonomy" id="1820382"/>
    <lineage>
        <taxon>Eukaryota</taxon>
        <taxon>Metazoa</taxon>
        <taxon>Ecdysozoa</taxon>
        <taxon>Arthropoda</taxon>
        <taxon>Crustacea</taxon>
        <taxon>Branchiopoda</taxon>
        <taxon>Diplostraca</taxon>
        <taxon>Cladocera</taxon>
        <taxon>Anomopoda</taxon>
        <taxon>Daphniidae</taxon>
        <taxon>Daphnia</taxon>
        <taxon>Daphnia similis group</taxon>
    </lineage>
</organism>
<accession>A0AAD5KU04</accession>
<dbReference type="GO" id="GO:0003964">
    <property type="term" value="F:RNA-directed DNA polymerase activity"/>
    <property type="evidence" value="ECO:0007669"/>
    <property type="project" value="UniProtKB-KW"/>
</dbReference>
<dbReference type="Proteomes" id="UP000820818">
    <property type="component" value="Linkage Group LG3"/>
</dbReference>
<evidence type="ECO:0000259" key="9">
    <source>
        <dbReference type="PROSITE" id="PS50994"/>
    </source>
</evidence>
<evidence type="ECO:0000256" key="1">
    <source>
        <dbReference type="ARBA" id="ARBA00012493"/>
    </source>
</evidence>
<dbReference type="PANTHER" id="PTHR37984">
    <property type="entry name" value="PROTEIN CBG26694"/>
    <property type="match status" value="1"/>
</dbReference>
<keyword evidence="11" id="KW-1185">Reference proteome</keyword>
<evidence type="ECO:0000256" key="5">
    <source>
        <dbReference type="ARBA" id="ARBA00022759"/>
    </source>
</evidence>
<dbReference type="SUPFAM" id="SSF56672">
    <property type="entry name" value="DNA/RNA polymerases"/>
    <property type="match status" value="1"/>
</dbReference>
<name>A0AAD5KU04_9CRUS</name>
<keyword evidence="4" id="KW-0540">Nuclease</keyword>
<reference evidence="10 11" key="1">
    <citation type="submission" date="2022-05" db="EMBL/GenBank/DDBJ databases">
        <title>A multi-omics perspective on studying reproductive biology in Daphnia sinensis.</title>
        <authorList>
            <person name="Jia J."/>
        </authorList>
    </citation>
    <scope>NUCLEOTIDE SEQUENCE [LARGE SCALE GENOMIC DNA]</scope>
    <source>
        <strain evidence="10 11">WSL</strain>
    </source>
</reference>
<keyword evidence="5" id="KW-0255">Endonuclease</keyword>
<comment type="caution">
    <text evidence="10">The sequence shown here is derived from an EMBL/GenBank/DDBJ whole genome shotgun (WGS) entry which is preliminary data.</text>
</comment>
<dbReference type="GO" id="GO:0042575">
    <property type="term" value="C:DNA polymerase complex"/>
    <property type="evidence" value="ECO:0007669"/>
    <property type="project" value="UniProtKB-ARBA"/>
</dbReference>
<sequence>MNNILKSNCLITRPILSYPDFTRDFIIYTDASGNGIGAVLAQIQSPPQSADSDEAIGSDLTESDGVEVVIAYTSKHLNDREAKWSTTEKRSVCHRSCNRTTVASVESRTKSEVKQEESEWVRLQHEDDYCKRIIENLMKIRSQNARNINGYKINEKGELSDKYERLVVPRIKVKEIMEENHDHMLAGHLGIAKTLARIQRQFTWPNMRTDVTTYVNSCLKCARRKSFGTSKAPLQPLPPVYRVWERIAMDVVGPIQESIKGYRYILVISDYTSRFVFTFPMKNQSAQTIASIMVNKLITKYGAPEIVLTDLGTNFLSKLVKEILERFNRTLCDMLACYVVDEPEEWDRCLPLVTFAYNTSQQTTLRDNPFYLDQKLAREHLFKAQTKQKRYYDEGTKGVKYSVGELVLLKAPPAADITYEMQSLNDKKQKSIVHVNRVKLYTPRENLEDPEIKPNQNQNKNPDSRQHQPRFQTSYTLMTKQKPVKTWKGLTCKQWVRTKKITGSFWIGSFDTVFSQETKLISPLECWEMIKDRKCGGYIMQASPTSLSFTATLTGEGAWYATREYHVLNCLAQEITLRQETPESQIESPFGYLNATQQDGQVTQNHNTIVWGERSSNISHSQTIFKGVGFLELTQTSEIVNTSRLLDKNRQIEITFYNKPDNENKELAQPGFKVVGIPLTFLIFPTRSYNATLQII</sequence>
<dbReference type="Gene3D" id="3.30.420.10">
    <property type="entry name" value="Ribonuclease H-like superfamily/Ribonuclease H"/>
    <property type="match status" value="2"/>
</dbReference>
<keyword evidence="3" id="KW-0548">Nucleotidyltransferase</keyword>
<evidence type="ECO:0000256" key="4">
    <source>
        <dbReference type="ARBA" id="ARBA00022722"/>
    </source>
</evidence>
<dbReference type="InterPro" id="IPR036397">
    <property type="entry name" value="RNaseH_sf"/>
</dbReference>
<feature type="region of interest" description="Disordered" evidence="8">
    <location>
        <begin position="444"/>
        <end position="470"/>
    </location>
</feature>
<keyword evidence="7" id="KW-0695">RNA-directed DNA polymerase</keyword>
<dbReference type="EC" id="2.7.7.49" evidence="1"/>
<dbReference type="InterPro" id="IPR041373">
    <property type="entry name" value="RT_RNaseH"/>
</dbReference>
<dbReference type="InterPro" id="IPR041588">
    <property type="entry name" value="Integrase_H2C2"/>
</dbReference>